<feature type="transmembrane region" description="Helical" evidence="7">
    <location>
        <begin position="116"/>
        <end position="142"/>
    </location>
</feature>
<dbReference type="PANTHER" id="PTHR35864">
    <property type="entry name" value="ZINC METALLOPROTEASE MJ0611-RELATED"/>
    <property type="match status" value="1"/>
</dbReference>
<evidence type="ECO:0000259" key="8">
    <source>
        <dbReference type="Pfam" id="PF02163"/>
    </source>
</evidence>
<dbReference type="InterPro" id="IPR008915">
    <property type="entry name" value="Peptidase_M50"/>
</dbReference>
<dbReference type="AlphaFoldDB" id="A0A2H0KRA4"/>
<protein>
    <submittedName>
        <fullName evidence="9">Site-2 protease family protein</fullName>
    </submittedName>
</protein>
<keyword evidence="5 7" id="KW-1133">Transmembrane helix</keyword>
<feature type="non-terminal residue" evidence="9">
    <location>
        <position position="1"/>
    </location>
</feature>
<keyword evidence="9" id="KW-0378">Hydrolase</keyword>
<comment type="cofactor">
    <cofactor evidence="1">
        <name>Zn(2+)</name>
        <dbReference type="ChEBI" id="CHEBI:29105"/>
    </cofactor>
</comment>
<reference evidence="9 10" key="1">
    <citation type="submission" date="2017-09" db="EMBL/GenBank/DDBJ databases">
        <title>Depth-based differentiation of microbial function through sediment-hosted aquifers and enrichment of novel symbionts in the deep terrestrial subsurface.</title>
        <authorList>
            <person name="Probst A.J."/>
            <person name="Ladd B."/>
            <person name="Jarett J.K."/>
            <person name="Geller-Mcgrath D.E."/>
            <person name="Sieber C.M."/>
            <person name="Emerson J.B."/>
            <person name="Anantharaman K."/>
            <person name="Thomas B.C."/>
            <person name="Malmstrom R."/>
            <person name="Stieglmeier M."/>
            <person name="Klingl A."/>
            <person name="Woyke T."/>
            <person name="Ryan C.M."/>
            <person name="Banfield J.F."/>
        </authorList>
    </citation>
    <scope>NUCLEOTIDE SEQUENCE [LARGE SCALE GENOMIC DNA]</scope>
    <source>
        <strain evidence="9">CG11_big_fil_rev_8_21_14_0_20_44_10</strain>
    </source>
</reference>
<comment type="similarity">
    <text evidence="3">Belongs to the peptidase M50B family.</text>
</comment>
<proteinExistence type="inferred from homology"/>
<evidence type="ECO:0000256" key="6">
    <source>
        <dbReference type="ARBA" id="ARBA00023136"/>
    </source>
</evidence>
<name>A0A2H0KRA4_9BACT</name>
<evidence type="ECO:0000256" key="1">
    <source>
        <dbReference type="ARBA" id="ARBA00001947"/>
    </source>
</evidence>
<feature type="transmembrane region" description="Helical" evidence="7">
    <location>
        <begin position="59"/>
        <end position="81"/>
    </location>
</feature>
<dbReference type="PANTHER" id="PTHR35864:SF1">
    <property type="entry name" value="ZINC METALLOPROTEASE YWHC-RELATED"/>
    <property type="match status" value="1"/>
</dbReference>
<dbReference type="GO" id="GO:0016020">
    <property type="term" value="C:membrane"/>
    <property type="evidence" value="ECO:0007669"/>
    <property type="project" value="UniProtKB-SubCell"/>
</dbReference>
<dbReference type="GO" id="GO:0008233">
    <property type="term" value="F:peptidase activity"/>
    <property type="evidence" value="ECO:0007669"/>
    <property type="project" value="UniProtKB-KW"/>
</dbReference>
<feature type="transmembrane region" description="Helical" evidence="7">
    <location>
        <begin position="30"/>
        <end position="52"/>
    </location>
</feature>
<evidence type="ECO:0000256" key="2">
    <source>
        <dbReference type="ARBA" id="ARBA00004141"/>
    </source>
</evidence>
<evidence type="ECO:0000256" key="7">
    <source>
        <dbReference type="SAM" id="Phobius"/>
    </source>
</evidence>
<accession>A0A2H0KRA4</accession>
<evidence type="ECO:0000313" key="10">
    <source>
        <dbReference type="Proteomes" id="UP000231550"/>
    </source>
</evidence>
<evidence type="ECO:0000313" key="9">
    <source>
        <dbReference type="EMBL" id="PIQ73944.1"/>
    </source>
</evidence>
<evidence type="ECO:0000256" key="5">
    <source>
        <dbReference type="ARBA" id="ARBA00022989"/>
    </source>
</evidence>
<dbReference type="GO" id="GO:0006508">
    <property type="term" value="P:proteolysis"/>
    <property type="evidence" value="ECO:0007669"/>
    <property type="project" value="UniProtKB-KW"/>
</dbReference>
<organism evidence="9 10">
    <name type="scientific">Candidatus Portnoybacteria bacterium CG11_big_fil_rev_8_21_14_0_20_44_10</name>
    <dbReference type="NCBI Taxonomy" id="1974818"/>
    <lineage>
        <taxon>Bacteria</taxon>
        <taxon>Candidatus Portnoyibacteriota</taxon>
    </lineage>
</organism>
<dbReference type="Pfam" id="PF02163">
    <property type="entry name" value="Peptidase_M50"/>
    <property type="match status" value="1"/>
</dbReference>
<comment type="caution">
    <text evidence="9">The sequence shown here is derived from an EMBL/GenBank/DDBJ whole genome shotgun (WGS) entry which is preliminary data.</text>
</comment>
<keyword evidence="4 7" id="KW-0812">Transmembrane</keyword>
<gene>
    <name evidence="9" type="ORF">COV85_04755</name>
</gene>
<comment type="subcellular location">
    <subcellularLocation>
        <location evidence="2">Membrane</location>
        <topology evidence="2">Multi-pass membrane protein</topology>
    </subcellularLocation>
</comment>
<dbReference type="InterPro" id="IPR052348">
    <property type="entry name" value="Metallopeptidase_M50B"/>
</dbReference>
<dbReference type="EMBL" id="PCVN01000129">
    <property type="protein sequence ID" value="PIQ73944.1"/>
    <property type="molecule type" value="Genomic_DNA"/>
</dbReference>
<evidence type="ECO:0000256" key="4">
    <source>
        <dbReference type="ARBA" id="ARBA00022692"/>
    </source>
</evidence>
<keyword evidence="9" id="KW-0645">Protease</keyword>
<keyword evidence="6 7" id="KW-0472">Membrane</keyword>
<evidence type="ECO:0000256" key="3">
    <source>
        <dbReference type="ARBA" id="ARBA00007931"/>
    </source>
</evidence>
<dbReference type="Proteomes" id="UP000231550">
    <property type="component" value="Unassembled WGS sequence"/>
</dbReference>
<feature type="domain" description="Peptidase M50" evidence="8">
    <location>
        <begin position="65"/>
        <end position="101"/>
    </location>
</feature>
<sequence>LMLLWMGGFFIGYAKPVPFNPLNFKNEKSGTALVGIAGPASNLLIALILGLFVRFFGNFGFLAAISPLLSFIVLINIWLALFNLLPLPPLDGSKIAIGLVPRSWEGFFFNLERMSFISLFVALALAMTVLPYIVPFIFKLIVGQTAVF</sequence>